<dbReference type="KEGG" id="nta:107793558"/>
<dbReference type="PANTHER" id="PTHR34676">
    <property type="entry name" value="DUF4219 DOMAIN-CONTAINING PROTEIN-RELATED"/>
    <property type="match status" value="1"/>
</dbReference>
<dbReference type="RefSeq" id="XP_016471423.1">
    <property type="nucleotide sequence ID" value="XM_016615937.1"/>
</dbReference>
<gene>
    <name evidence="1" type="primary">LOC107793558</name>
</gene>
<name>A0A1S4A455_TOBAC</name>
<accession>A0A1S4A455</accession>
<dbReference type="PaxDb" id="4097-A0A1S4A455"/>
<reference evidence="1" key="1">
    <citation type="submission" date="2025-08" db="UniProtKB">
        <authorList>
            <consortium name="RefSeq"/>
        </authorList>
    </citation>
    <scope>IDENTIFICATION</scope>
</reference>
<evidence type="ECO:0000313" key="1">
    <source>
        <dbReference type="RefSeq" id="XP_016471423.1"/>
    </source>
</evidence>
<protein>
    <submittedName>
        <fullName evidence="1">Uncharacterized protein</fullName>
    </submittedName>
</protein>
<sequence>MVEDSELWNVICDGPFVPTKNLGDPLVAIPKTRKEFNDADRKAIEKNFRAKKILVCSIEPDEYNKISACQSAKEIWEALQTDSSSKSGEDDKPCNISMMAVESESAEYDTIFALLAQSDDEDDNDDERCLNS</sequence>
<dbReference type="OrthoDB" id="1288219at2759"/>
<dbReference type="Pfam" id="PF14223">
    <property type="entry name" value="Retrotran_gag_2"/>
    <property type="match status" value="1"/>
</dbReference>
<dbReference type="STRING" id="4097.A0A1S4A455"/>
<dbReference type="PANTHER" id="PTHR34676:SF8">
    <property type="entry name" value="TRANSMEMBRANE PROTEIN"/>
    <property type="match status" value="1"/>
</dbReference>
<proteinExistence type="predicted"/>
<dbReference type="AlphaFoldDB" id="A0A1S4A455"/>
<organism evidence="1">
    <name type="scientific">Nicotiana tabacum</name>
    <name type="common">Common tobacco</name>
    <dbReference type="NCBI Taxonomy" id="4097"/>
    <lineage>
        <taxon>Eukaryota</taxon>
        <taxon>Viridiplantae</taxon>
        <taxon>Streptophyta</taxon>
        <taxon>Embryophyta</taxon>
        <taxon>Tracheophyta</taxon>
        <taxon>Spermatophyta</taxon>
        <taxon>Magnoliopsida</taxon>
        <taxon>eudicotyledons</taxon>
        <taxon>Gunneridae</taxon>
        <taxon>Pentapetalae</taxon>
        <taxon>asterids</taxon>
        <taxon>lamiids</taxon>
        <taxon>Solanales</taxon>
        <taxon>Solanaceae</taxon>
        <taxon>Nicotianoideae</taxon>
        <taxon>Nicotianeae</taxon>
        <taxon>Nicotiana</taxon>
    </lineage>
</organism>